<feature type="transmembrane region" description="Helical" evidence="1">
    <location>
        <begin position="26"/>
        <end position="47"/>
    </location>
</feature>
<proteinExistence type="predicted"/>
<gene>
    <name evidence="2" type="ORF">GJ698_15145</name>
</gene>
<protein>
    <submittedName>
        <fullName evidence="2">Uncharacterized protein</fullName>
    </submittedName>
</protein>
<reference evidence="2 3" key="1">
    <citation type="submission" date="2019-11" db="EMBL/GenBank/DDBJ databases">
        <title>Novel species isolated from a subtropical stream in China.</title>
        <authorList>
            <person name="Lu H."/>
        </authorList>
    </citation>
    <scope>NUCLEOTIDE SEQUENCE [LARGE SCALE GENOMIC DNA]</scope>
    <source>
        <strain evidence="2 3">FT26W</strain>
    </source>
</reference>
<accession>A0A844DC85</accession>
<keyword evidence="3" id="KW-1185">Reference proteome</keyword>
<organism evidence="2 3">
    <name type="scientific">Duganella aquatilis</name>
    <dbReference type="NCBI Taxonomy" id="2666082"/>
    <lineage>
        <taxon>Bacteria</taxon>
        <taxon>Pseudomonadati</taxon>
        <taxon>Pseudomonadota</taxon>
        <taxon>Betaproteobacteria</taxon>
        <taxon>Burkholderiales</taxon>
        <taxon>Oxalobacteraceae</taxon>
        <taxon>Telluria group</taxon>
        <taxon>Duganella</taxon>
    </lineage>
</organism>
<keyword evidence="1" id="KW-0472">Membrane</keyword>
<name>A0A844DC85_9BURK</name>
<evidence type="ECO:0000313" key="3">
    <source>
        <dbReference type="Proteomes" id="UP000439986"/>
    </source>
</evidence>
<dbReference type="EMBL" id="WKJL01000010">
    <property type="protein sequence ID" value="MRW85420.1"/>
    <property type="molecule type" value="Genomic_DNA"/>
</dbReference>
<evidence type="ECO:0000313" key="2">
    <source>
        <dbReference type="EMBL" id="MRW85420.1"/>
    </source>
</evidence>
<sequence length="139" mass="14355">MGGAMNVLDGAATSVGGLLAGQAWKLAALVLLVVLLVVGGAGGALLWSAAAARDRALVDLKAVQDENAQLRAGVDDQNRAIQAWYRASEDAKARGQAAQQQAAINGQRFDAALQQLAGAKATTCADAMPYVNQLLEKVR</sequence>
<evidence type="ECO:0000256" key="1">
    <source>
        <dbReference type="SAM" id="Phobius"/>
    </source>
</evidence>
<keyword evidence="1" id="KW-1133">Transmembrane helix</keyword>
<dbReference type="Proteomes" id="UP000439986">
    <property type="component" value="Unassembled WGS sequence"/>
</dbReference>
<keyword evidence="1" id="KW-0812">Transmembrane</keyword>
<comment type="caution">
    <text evidence="2">The sequence shown here is derived from an EMBL/GenBank/DDBJ whole genome shotgun (WGS) entry which is preliminary data.</text>
</comment>
<dbReference type="RefSeq" id="WP_154358487.1">
    <property type="nucleotide sequence ID" value="NZ_WKJL01000010.1"/>
</dbReference>
<dbReference type="AlphaFoldDB" id="A0A844DC85"/>